<evidence type="ECO:0007829" key="21">
    <source>
        <dbReference type="PeptideAtlas" id="A0A8L2QBU0"/>
    </source>
</evidence>
<feature type="compositionally biased region" description="Basic and acidic residues" evidence="15">
    <location>
        <begin position="71"/>
        <end position="80"/>
    </location>
</feature>
<evidence type="ECO:0000313" key="20">
    <source>
        <dbReference type="RGD" id="7624393"/>
    </source>
</evidence>
<dbReference type="SMART" id="SM00312">
    <property type="entry name" value="PX"/>
    <property type="match status" value="1"/>
</dbReference>
<evidence type="ECO:0000256" key="3">
    <source>
        <dbReference type="ARBA" id="ARBA00004546"/>
    </source>
</evidence>
<sequence>MASGGGGCSASERLPPPFPGMDPESEGAAGGSEPEAGDSDTEGEDIFTGAAAASKPQSPKKTTSLFPIKNGSKENGIHEEQDQEPQDLFADATVELSLDSTQNNQKTMPGKTLIPHPTQEATNSPKPQPSYEELEEEEQEDQFDLTVGITDPEKIGKSLSSHLGSVKRRFSDFLGLYEKLSEKHSQNGFIVPPPPEKSLIGMTKVKVGKEDSSSAEFLEKRRAALERYLQRIVNHPTMLQDPDVREFLEKEELPRAVGTQALSGAGLLKMFNKATDAVSKMTIKMNESDIWFEEKLQEVECEEQRLRKLHAVVETLVNHRKELALNTALFAKSLAMLGSSEDNTALSRALSQLAEVEEKIEQLHQEQANNDFFLLAELLSDYIRLLAIVRAAFDQRMKTWQRWQDAQATLQKKRESEARLLWANKPDKLQQAKDEITEWESRVTQYERDFERISTVVRKEVTRFEKEKSKDFKNHVIKYLETLLHSQQQLAKYWEAFLPEARAIS</sequence>
<evidence type="ECO:0000256" key="10">
    <source>
        <dbReference type="ARBA" id="ARBA00022990"/>
    </source>
</evidence>
<gene>
    <name evidence="19" type="primary">Snx1</name>
    <name evidence="17 20" type="synonym">LOC102549158</name>
</gene>
<dbReference type="AlphaFoldDB" id="A0A8L2QBU0"/>
<keyword evidence="21" id="KW-1267">Proteomics identification</keyword>
<evidence type="ECO:0000256" key="4">
    <source>
        <dbReference type="ARBA" id="ARBA00010883"/>
    </source>
</evidence>
<name>A0A8L2QBU0_RAT</name>
<dbReference type="AGR" id="RGD:7624393"/>
<dbReference type="PROSITE" id="PS50195">
    <property type="entry name" value="PX"/>
    <property type="match status" value="1"/>
</dbReference>
<dbReference type="GO" id="GO:0030027">
    <property type="term" value="C:lamellipodium"/>
    <property type="evidence" value="ECO:0007669"/>
    <property type="project" value="UniProtKB-SubCell"/>
</dbReference>
<dbReference type="GO" id="GO:0005794">
    <property type="term" value="C:Golgi apparatus"/>
    <property type="evidence" value="ECO:0007669"/>
    <property type="project" value="UniProtKB-SubCell"/>
</dbReference>
<evidence type="ECO:0000313" key="19">
    <source>
        <dbReference type="RGD" id="68935"/>
    </source>
</evidence>
<dbReference type="Gene3D" id="1.20.1270.60">
    <property type="entry name" value="Arfaptin homology (AH) domain/BAR domain"/>
    <property type="match status" value="1"/>
</dbReference>
<dbReference type="InterPro" id="IPR028660">
    <property type="entry name" value="SNX1_BAR"/>
</dbReference>
<dbReference type="SUPFAM" id="SSF64268">
    <property type="entry name" value="PX domain"/>
    <property type="match status" value="1"/>
</dbReference>
<dbReference type="InterPro" id="IPR001683">
    <property type="entry name" value="PX_dom"/>
</dbReference>
<dbReference type="GeneTree" id="ENSGT00940000155889"/>
<evidence type="ECO:0000256" key="8">
    <source>
        <dbReference type="ARBA" id="ARBA00022753"/>
    </source>
</evidence>
<dbReference type="Proteomes" id="UP000002494">
    <property type="component" value="Chromosome 8"/>
</dbReference>
<dbReference type="InterPro" id="IPR015404">
    <property type="entry name" value="Vps5_C"/>
</dbReference>
<dbReference type="OMA" id="MLVNHRK"/>
<evidence type="ECO:0000313" key="18">
    <source>
        <dbReference type="Proteomes" id="UP000002494"/>
    </source>
</evidence>
<evidence type="ECO:0000256" key="11">
    <source>
        <dbReference type="ARBA" id="ARBA00023034"/>
    </source>
</evidence>
<dbReference type="FunFam" id="1.20.1270.60:FF:000012">
    <property type="entry name" value="Sorting nexin 2"/>
    <property type="match status" value="1"/>
</dbReference>
<evidence type="ECO:0000256" key="2">
    <source>
        <dbReference type="ARBA" id="ARBA00004510"/>
    </source>
</evidence>
<keyword evidence="10" id="KW-0007">Acetylation</keyword>
<dbReference type="Pfam" id="PF03700">
    <property type="entry name" value="Sorting_nexin"/>
    <property type="match status" value="1"/>
</dbReference>
<dbReference type="SUPFAM" id="SSF103657">
    <property type="entry name" value="BAR/IMD domain-like"/>
    <property type="match status" value="1"/>
</dbReference>
<keyword evidence="7" id="KW-0597">Phosphoprotein</keyword>
<dbReference type="InterPro" id="IPR027267">
    <property type="entry name" value="AH/BAR_dom_sf"/>
</dbReference>
<feature type="compositionally biased region" description="Acidic residues" evidence="15">
    <location>
        <begin position="35"/>
        <end position="45"/>
    </location>
</feature>
<keyword evidence="18" id="KW-1185">Reference proteome</keyword>
<evidence type="ECO:0000313" key="17">
    <source>
        <dbReference type="Ensembl" id="ENSRNOP00000022960.6"/>
    </source>
</evidence>
<dbReference type="InterPro" id="IPR036871">
    <property type="entry name" value="PX_dom_sf"/>
</dbReference>
<dbReference type="Gene3D" id="3.30.1520.10">
    <property type="entry name" value="Phox-like domain"/>
    <property type="match status" value="1"/>
</dbReference>
<dbReference type="Pfam" id="PF00787">
    <property type="entry name" value="PX"/>
    <property type="match status" value="1"/>
</dbReference>
<dbReference type="PANTHER" id="PTHR10555:SF129">
    <property type="entry name" value="SORTING NEXIN-1"/>
    <property type="match status" value="1"/>
</dbReference>
<dbReference type="RGD" id="7624393">
    <property type="gene designation" value="LOC102549158"/>
</dbReference>
<dbReference type="Pfam" id="PF09325">
    <property type="entry name" value="Vps5"/>
    <property type="match status" value="1"/>
</dbReference>
<evidence type="ECO:0000256" key="15">
    <source>
        <dbReference type="SAM" id="MobiDB-lite"/>
    </source>
</evidence>
<dbReference type="GO" id="GO:0006886">
    <property type="term" value="P:intracellular protein transport"/>
    <property type="evidence" value="ECO:0007669"/>
    <property type="project" value="InterPro"/>
</dbReference>
<dbReference type="PANTHER" id="PTHR10555">
    <property type="entry name" value="SORTING NEXIN"/>
    <property type="match status" value="1"/>
</dbReference>
<organism evidence="17 18">
    <name type="scientific">Rattus norvegicus</name>
    <name type="common">Rat</name>
    <dbReference type="NCBI Taxonomy" id="10116"/>
    <lineage>
        <taxon>Eukaryota</taxon>
        <taxon>Metazoa</taxon>
        <taxon>Chordata</taxon>
        <taxon>Craniata</taxon>
        <taxon>Vertebrata</taxon>
        <taxon>Euteleostomi</taxon>
        <taxon>Mammalia</taxon>
        <taxon>Eutheria</taxon>
        <taxon>Euarchontoglires</taxon>
        <taxon>Glires</taxon>
        <taxon>Rodentia</taxon>
        <taxon>Myomorpha</taxon>
        <taxon>Muroidea</taxon>
        <taxon>Muridae</taxon>
        <taxon>Murinae</taxon>
        <taxon>Rattus</taxon>
    </lineage>
</organism>
<keyword evidence="11" id="KW-0333">Golgi apparatus</keyword>
<dbReference type="GO" id="GO:0031901">
    <property type="term" value="C:early endosome membrane"/>
    <property type="evidence" value="ECO:0007669"/>
    <property type="project" value="UniProtKB-SubCell"/>
</dbReference>
<reference evidence="17" key="2">
    <citation type="submission" date="2025-08" db="UniProtKB">
        <authorList>
            <consortium name="Ensembl"/>
        </authorList>
    </citation>
    <scope>IDENTIFICATION</scope>
    <source>
        <strain evidence="17">Brown Norway</strain>
    </source>
</reference>
<evidence type="ECO:0000259" key="16">
    <source>
        <dbReference type="PROSITE" id="PS50195"/>
    </source>
</evidence>
<keyword evidence="13" id="KW-0472">Membrane</keyword>
<dbReference type="Ensembl" id="ENSRNOT00000022960.8">
    <property type="protein sequence ID" value="ENSRNOP00000022960.6"/>
    <property type="gene ID" value="ENSRNOG00000017029.8"/>
</dbReference>
<proteinExistence type="evidence at protein level"/>
<feature type="compositionally biased region" description="Polar residues" evidence="15">
    <location>
        <begin position="98"/>
        <end position="107"/>
    </location>
</feature>
<feature type="region of interest" description="Disordered" evidence="15">
    <location>
        <begin position="1"/>
        <end position="140"/>
    </location>
</feature>
<evidence type="ECO:0000256" key="7">
    <source>
        <dbReference type="ARBA" id="ARBA00022553"/>
    </source>
</evidence>
<reference evidence="17" key="1">
    <citation type="submission" date="2024-01" db="EMBL/GenBank/DDBJ databases">
        <title>GRCr8: a new rat reference genome assembly contstructed from accurate long reads and long range scaffolding.</title>
        <authorList>
            <person name="Doris P.A."/>
            <person name="Kalbfleisch T."/>
            <person name="Li K."/>
            <person name="Howe K."/>
            <person name="Wood J."/>
        </authorList>
    </citation>
    <scope>NUCLEOTIDE SEQUENCE [LARGE SCALE GENOMIC DNA]</scope>
    <source>
        <strain evidence="17">Brown Norway</strain>
    </source>
</reference>
<evidence type="ECO:0000256" key="9">
    <source>
        <dbReference type="ARBA" id="ARBA00022927"/>
    </source>
</evidence>
<keyword evidence="14" id="KW-0966">Cell projection</keyword>
<keyword evidence="9" id="KW-0653">Protein transport</keyword>
<comment type="similarity">
    <text evidence="4">Belongs to the sorting nexin family.</text>
</comment>
<accession>A0A8L2QBU0</accession>
<dbReference type="RGD" id="68935">
    <property type="gene designation" value="Snx1"/>
</dbReference>
<dbReference type="InterPro" id="IPR005329">
    <property type="entry name" value="Sorting_nexin_N"/>
</dbReference>
<protein>
    <recommendedName>
        <fullName evidence="5">Sorting nexin-1</fullName>
    </recommendedName>
</protein>
<keyword evidence="8" id="KW-0967">Endosome</keyword>
<evidence type="ECO:0000256" key="1">
    <source>
        <dbReference type="ARBA" id="ARBA00004469"/>
    </source>
</evidence>
<reference evidence="17" key="3">
    <citation type="submission" date="2025-09" db="UniProtKB">
        <authorList>
            <consortium name="Ensembl"/>
        </authorList>
    </citation>
    <scope>IDENTIFICATION</scope>
    <source>
        <strain evidence="17">Brown Norway</strain>
    </source>
</reference>
<keyword evidence="12" id="KW-0446">Lipid-binding</keyword>
<feature type="compositionally biased region" description="Polar residues" evidence="15">
    <location>
        <begin position="55"/>
        <end position="65"/>
    </location>
</feature>
<evidence type="ECO:0000256" key="13">
    <source>
        <dbReference type="ARBA" id="ARBA00023136"/>
    </source>
</evidence>
<feature type="domain" description="PX" evidence="16">
    <location>
        <begin position="121"/>
        <end position="255"/>
    </location>
</feature>
<evidence type="ECO:0000256" key="14">
    <source>
        <dbReference type="ARBA" id="ARBA00023273"/>
    </source>
</evidence>
<evidence type="ECO:0000256" key="12">
    <source>
        <dbReference type="ARBA" id="ARBA00023121"/>
    </source>
</evidence>
<keyword evidence="6" id="KW-0813">Transport</keyword>
<dbReference type="CDD" id="cd07665">
    <property type="entry name" value="BAR_SNX1"/>
    <property type="match status" value="1"/>
</dbReference>
<comment type="subcellular location">
    <subcellularLocation>
        <location evidence="2">Cell projection</location>
        <location evidence="2">Lamellipodium</location>
    </subcellularLocation>
    <subcellularLocation>
        <location evidence="1">Early endosome membrane</location>
        <topology evidence="1">Peripheral membrane protein</topology>
        <orientation evidence="1">Cytoplasmic side</orientation>
    </subcellularLocation>
    <subcellularLocation>
        <location evidence="3">Golgi apparatus</location>
        <location evidence="3">trans-Golgi network membrane</location>
        <topology evidence="3">Peripheral membrane protein</topology>
        <orientation evidence="3">Cytoplasmic side</orientation>
    </subcellularLocation>
</comment>
<evidence type="ECO:0000256" key="5">
    <source>
        <dbReference type="ARBA" id="ARBA00020434"/>
    </source>
</evidence>
<evidence type="ECO:0000256" key="6">
    <source>
        <dbReference type="ARBA" id="ARBA00022448"/>
    </source>
</evidence>
<dbReference type="GO" id="GO:0035091">
    <property type="term" value="F:phosphatidylinositol binding"/>
    <property type="evidence" value="ECO:0007669"/>
    <property type="project" value="InterPro"/>
</dbReference>